<dbReference type="PANTHER" id="PTHR19855">
    <property type="entry name" value="WD40 REPEAT PROTEIN 12, 37"/>
    <property type="match status" value="1"/>
</dbReference>
<feature type="repeat" description="WD" evidence="8">
    <location>
        <begin position="372"/>
        <end position="412"/>
    </location>
</feature>
<feature type="repeat" description="WD" evidence="8">
    <location>
        <begin position="287"/>
        <end position="328"/>
    </location>
</feature>
<evidence type="ECO:0000256" key="8">
    <source>
        <dbReference type="PROSITE-ProRule" id="PRU00221"/>
    </source>
</evidence>
<evidence type="ECO:0000256" key="3">
    <source>
        <dbReference type="ARBA" id="ARBA00022490"/>
    </source>
</evidence>
<gene>
    <name evidence="10" type="ORF">Pmani_020727</name>
</gene>
<sequence length="503" mass="55289">MNARSIQGNTTPRMPQDGLGSKSGGKKRSGGVPRVRSHTDAELQYYRDQDHDTILPPQFRARLQGLFMQIEKEFEALYAENLSLHEKVDSLTERLERESVIGERQGGTEEIDGGSTKGGIKTKSGGQSSQKVKAANKLRVQTSKIVSSFKNDSVSCRMVREYVGHRDGVWDVAVSRVGTPVLTTASADQTACVWGIDGGRNLLQYTGHSGSVNSVKFHPTQDLILSASGDHTAHIWQAAITPDQLRVHSSEDEVDGSDREDDDDIGLAGGRGEGGGPATLRTPIRELTGHTSVVMAADWLPGGDQAITAAWDRTANLYDAHTGDLLSQLIGHDQELTHCCSHPTQRLVVTSSKDTTFRLWDFRETIHSVSVFQGHTESVTSVSFTREDKVVSGSDDRSVKVWDVKNMRSPLATIRLDSPVNRLAVSANNVIAIPHDNRHVRLYDLAGNRLARLPRSNRQCHRRMVCSVAWGDDSLGARCNLFTAGFDRVVYGWNIHAYKEGKD</sequence>
<evidence type="ECO:0000256" key="4">
    <source>
        <dbReference type="ARBA" id="ARBA00022574"/>
    </source>
</evidence>
<keyword evidence="6" id="KW-0539">Nucleus</keyword>
<feature type="region of interest" description="Disordered" evidence="9">
    <location>
        <begin position="1"/>
        <end position="38"/>
    </location>
</feature>
<evidence type="ECO:0000256" key="2">
    <source>
        <dbReference type="ARBA" id="ARBA00004496"/>
    </source>
</evidence>
<feature type="repeat" description="WD" evidence="8">
    <location>
        <begin position="205"/>
        <end position="237"/>
    </location>
</feature>
<keyword evidence="5" id="KW-0677">Repeat</keyword>
<evidence type="ECO:0000313" key="10">
    <source>
        <dbReference type="EMBL" id="KAK4307499.1"/>
    </source>
</evidence>
<feature type="region of interest" description="Disordered" evidence="9">
    <location>
        <begin position="106"/>
        <end position="134"/>
    </location>
</feature>
<evidence type="ECO:0000256" key="6">
    <source>
        <dbReference type="ARBA" id="ARBA00023242"/>
    </source>
</evidence>
<dbReference type="GO" id="GO:0005634">
    <property type="term" value="C:nucleus"/>
    <property type="evidence" value="ECO:0007669"/>
    <property type="project" value="UniProtKB-SubCell"/>
</dbReference>
<dbReference type="Gene3D" id="2.130.10.10">
    <property type="entry name" value="YVTN repeat-like/Quinoprotein amine dehydrogenase"/>
    <property type="match status" value="3"/>
</dbReference>
<evidence type="ECO:0000256" key="1">
    <source>
        <dbReference type="ARBA" id="ARBA00004123"/>
    </source>
</evidence>
<comment type="subcellular location">
    <subcellularLocation>
        <location evidence="2">Cytoplasm</location>
    </subcellularLocation>
    <subcellularLocation>
        <location evidence="1">Nucleus</location>
    </subcellularLocation>
</comment>
<dbReference type="EMBL" id="JAWZYT010001994">
    <property type="protein sequence ID" value="KAK4307499.1"/>
    <property type="molecule type" value="Genomic_DNA"/>
</dbReference>
<dbReference type="PROSITE" id="PS50082">
    <property type="entry name" value="WD_REPEATS_2"/>
    <property type="match status" value="4"/>
</dbReference>
<dbReference type="SUPFAM" id="SSF50978">
    <property type="entry name" value="WD40 repeat-like"/>
    <property type="match status" value="1"/>
</dbReference>
<evidence type="ECO:0000256" key="5">
    <source>
        <dbReference type="ARBA" id="ARBA00022737"/>
    </source>
</evidence>
<keyword evidence="11" id="KW-1185">Reference proteome</keyword>
<keyword evidence="3" id="KW-0963">Cytoplasm</keyword>
<organism evidence="10 11">
    <name type="scientific">Petrolisthes manimaculis</name>
    <dbReference type="NCBI Taxonomy" id="1843537"/>
    <lineage>
        <taxon>Eukaryota</taxon>
        <taxon>Metazoa</taxon>
        <taxon>Ecdysozoa</taxon>
        <taxon>Arthropoda</taxon>
        <taxon>Crustacea</taxon>
        <taxon>Multicrustacea</taxon>
        <taxon>Malacostraca</taxon>
        <taxon>Eumalacostraca</taxon>
        <taxon>Eucarida</taxon>
        <taxon>Decapoda</taxon>
        <taxon>Pleocyemata</taxon>
        <taxon>Anomura</taxon>
        <taxon>Galatheoidea</taxon>
        <taxon>Porcellanidae</taxon>
        <taxon>Petrolisthes</taxon>
    </lineage>
</organism>
<dbReference type="GO" id="GO:0005737">
    <property type="term" value="C:cytoplasm"/>
    <property type="evidence" value="ECO:0007669"/>
    <property type="project" value="UniProtKB-SubCell"/>
</dbReference>
<dbReference type="SMART" id="SM00320">
    <property type="entry name" value="WD40"/>
    <property type="match status" value="7"/>
</dbReference>
<dbReference type="Proteomes" id="UP001292094">
    <property type="component" value="Unassembled WGS sequence"/>
</dbReference>
<feature type="repeat" description="WD" evidence="8">
    <location>
        <begin position="329"/>
        <end position="363"/>
    </location>
</feature>
<accession>A0AAE1PHQ2</accession>
<keyword evidence="4 8" id="KW-0853">WD repeat</keyword>
<feature type="compositionally biased region" description="Gly residues" evidence="9">
    <location>
        <begin position="267"/>
        <end position="277"/>
    </location>
</feature>
<reference evidence="10" key="1">
    <citation type="submission" date="2023-11" db="EMBL/GenBank/DDBJ databases">
        <title>Genome assemblies of two species of porcelain crab, Petrolisthes cinctipes and Petrolisthes manimaculis (Anomura: Porcellanidae).</title>
        <authorList>
            <person name="Angst P."/>
        </authorList>
    </citation>
    <scope>NUCLEOTIDE SEQUENCE</scope>
    <source>
        <strain evidence="10">PB745_02</strain>
        <tissue evidence="10">Gill</tissue>
    </source>
</reference>
<feature type="region of interest" description="Disordered" evidence="9">
    <location>
        <begin position="246"/>
        <end position="280"/>
    </location>
</feature>
<name>A0AAE1PHQ2_9EUCA</name>
<dbReference type="FunFam" id="2.130.10.10:FF:001150">
    <property type="entry name" value="WD repeat-containing protein 37"/>
    <property type="match status" value="1"/>
</dbReference>
<dbReference type="AlphaFoldDB" id="A0AAE1PHQ2"/>
<feature type="compositionally biased region" description="Acidic residues" evidence="9">
    <location>
        <begin position="252"/>
        <end position="265"/>
    </location>
</feature>
<evidence type="ECO:0000313" key="11">
    <source>
        <dbReference type="Proteomes" id="UP001292094"/>
    </source>
</evidence>
<dbReference type="InterPro" id="IPR001680">
    <property type="entry name" value="WD40_rpt"/>
</dbReference>
<dbReference type="CDD" id="cd00200">
    <property type="entry name" value="WD40"/>
    <property type="match status" value="1"/>
</dbReference>
<dbReference type="PROSITE" id="PS50294">
    <property type="entry name" value="WD_REPEATS_REGION"/>
    <property type="match status" value="3"/>
</dbReference>
<dbReference type="InterPro" id="IPR015943">
    <property type="entry name" value="WD40/YVTN_repeat-like_dom_sf"/>
</dbReference>
<dbReference type="PANTHER" id="PTHR19855:SF12">
    <property type="entry name" value="WD REPEAT-CONTAINING PROTEIN 37"/>
    <property type="match status" value="1"/>
</dbReference>
<dbReference type="InterPro" id="IPR020472">
    <property type="entry name" value="WD40_PAC1"/>
</dbReference>
<comment type="caution">
    <text evidence="10">The sequence shown here is derived from an EMBL/GenBank/DDBJ whole genome shotgun (WGS) entry which is preliminary data.</text>
</comment>
<proteinExistence type="predicted"/>
<protein>
    <recommendedName>
        <fullName evidence="7">WD repeat-containing protein 37</fullName>
    </recommendedName>
</protein>
<dbReference type="Pfam" id="PF00400">
    <property type="entry name" value="WD40"/>
    <property type="match status" value="5"/>
</dbReference>
<dbReference type="PRINTS" id="PR00320">
    <property type="entry name" value="GPROTEINBRPT"/>
</dbReference>
<dbReference type="InterPro" id="IPR036322">
    <property type="entry name" value="WD40_repeat_dom_sf"/>
</dbReference>
<evidence type="ECO:0000256" key="9">
    <source>
        <dbReference type="SAM" id="MobiDB-lite"/>
    </source>
</evidence>
<feature type="compositionally biased region" description="Polar residues" evidence="9">
    <location>
        <begin position="1"/>
        <end position="13"/>
    </location>
</feature>
<feature type="compositionally biased region" description="Low complexity" evidence="9">
    <location>
        <begin position="118"/>
        <end position="131"/>
    </location>
</feature>
<dbReference type="InterPro" id="IPR019775">
    <property type="entry name" value="WD40_repeat_CS"/>
</dbReference>
<evidence type="ECO:0000256" key="7">
    <source>
        <dbReference type="ARBA" id="ARBA00040954"/>
    </source>
</evidence>
<dbReference type="PROSITE" id="PS00678">
    <property type="entry name" value="WD_REPEATS_1"/>
    <property type="match status" value="1"/>
</dbReference>